<dbReference type="Proteomes" id="UP000740413">
    <property type="component" value="Unassembled WGS sequence"/>
</dbReference>
<proteinExistence type="predicted"/>
<keyword evidence="2" id="KW-1185">Reference proteome</keyword>
<comment type="caution">
    <text evidence="1">The sequence shown here is derived from an EMBL/GenBank/DDBJ whole genome shotgun (WGS) entry which is preliminary data.</text>
</comment>
<dbReference type="EMBL" id="JACATN010000003">
    <property type="protein sequence ID" value="MBT2161778.1"/>
    <property type="molecule type" value="Genomic_DNA"/>
</dbReference>
<protein>
    <submittedName>
        <fullName evidence="1">DUF4177 domain-containing protein</fullName>
    </submittedName>
</protein>
<evidence type="ECO:0000313" key="2">
    <source>
        <dbReference type="Proteomes" id="UP000740413"/>
    </source>
</evidence>
<sequence>MKEYKIVTQKNGLLKNNDAEFEIELNALAQKGWRVISVVCMELQSLKAVLERDEA</sequence>
<gene>
    <name evidence="1" type="ORF">HW347_10905</name>
</gene>
<evidence type="ECO:0000313" key="1">
    <source>
        <dbReference type="EMBL" id="MBT2161778.1"/>
    </source>
</evidence>
<dbReference type="Pfam" id="PF13783">
    <property type="entry name" value="DUF4177"/>
    <property type="match status" value="1"/>
</dbReference>
<dbReference type="RefSeq" id="WP_214611902.1">
    <property type="nucleotide sequence ID" value="NZ_JACATN010000003.1"/>
</dbReference>
<reference evidence="1 2" key="1">
    <citation type="submission" date="2020-06" db="EMBL/GenBank/DDBJ databases">
        <authorList>
            <person name="Isaeva M.P."/>
            <person name="Chernysheva N.Y."/>
        </authorList>
    </citation>
    <scope>NUCLEOTIDE SEQUENCE [LARGE SCALE GENOMIC DNA]</scope>
    <source>
        <strain evidence="1 2">KMM 6746</strain>
    </source>
</reference>
<accession>A0ABS5WEF1</accession>
<name>A0ABS5WEF1_9FLAO</name>
<dbReference type="InterPro" id="IPR025234">
    <property type="entry name" value="YjzH-like"/>
</dbReference>
<organism evidence="1 2">
    <name type="scientific">Zobellia barbeyronii</name>
    <dbReference type="NCBI Taxonomy" id="2748009"/>
    <lineage>
        <taxon>Bacteria</taxon>
        <taxon>Pseudomonadati</taxon>
        <taxon>Bacteroidota</taxon>
        <taxon>Flavobacteriia</taxon>
        <taxon>Flavobacteriales</taxon>
        <taxon>Flavobacteriaceae</taxon>
        <taxon>Zobellia</taxon>
    </lineage>
</organism>
<reference evidence="2" key="2">
    <citation type="submission" date="2023-07" db="EMBL/GenBank/DDBJ databases">
        <title>Zobellia barbeyronii sp. nov., a new marine flavobacterium, isolated from green and red algae.</title>
        <authorList>
            <person name="Nedashkovskaya O.I."/>
            <person name="Otstavnykh N."/>
            <person name="Zhukova N."/>
            <person name="Guzev K."/>
            <person name="Chausova V."/>
            <person name="Tekutyeva L."/>
            <person name="Mikhailov V."/>
            <person name="Isaeva M."/>
        </authorList>
    </citation>
    <scope>NUCLEOTIDE SEQUENCE [LARGE SCALE GENOMIC DNA]</scope>
    <source>
        <strain evidence="2">KMM 6746</strain>
    </source>
</reference>